<dbReference type="RefSeq" id="XP_067485991.1">
    <property type="nucleotide sequence ID" value="XM_067638064.1"/>
</dbReference>
<feature type="region of interest" description="Disordered" evidence="1">
    <location>
        <begin position="324"/>
        <end position="432"/>
    </location>
</feature>
<dbReference type="OrthoDB" id="10430250at2759"/>
<protein>
    <submittedName>
        <fullName evidence="3">Uncharacterized protein</fullName>
    </submittedName>
</protein>
<feature type="chain" id="PRO_5019287976" evidence="2">
    <location>
        <begin position="21"/>
        <end position="432"/>
    </location>
</feature>
<feature type="signal peptide" evidence="2">
    <location>
        <begin position="1"/>
        <end position="20"/>
    </location>
</feature>
<keyword evidence="2" id="KW-0732">Signal</keyword>
<feature type="compositionally biased region" description="Polar residues" evidence="1">
    <location>
        <begin position="331"/>
        <end position="342"/>
    </location>
</feature>
<organism evidence="3 4">
    <name type="scientific">Arthrobotrys flagrans</name>
    <name type="common">Nematode-trapping fungus</name>
    <name type="synonym">Trichothecium flagrans</name>
    <dbReference type="NCBI Taxonomy" id="97331"/>
    <lineage>
        <taxon>Eukaryota</taxon>
        <taxon>Fungi</taxon>
        <taxon>Dikarya</taxon>
        <taxon>Ascomycota</taxon>
        <taxon>Pezizomycotina</taxon>
        <taxon>Orbiliomycetes</taxon>
        <taxon>Orbiliales</taxon>
        <taxon>Orbiliaceae</taxon>
        <taxon>Arthrobotrys</taxon>
    </lineage>
</organism>
<keyword evidence="4" id="KW-1185">Reference proteome</keyword>
<feature type="compositionally biased region" description="Low complexity" evidence="1">
    <location>
        <begin position="410"/>
        <end position="421"/>
    </location>
</feature>
<gene>
    <name evidence="3" type="ORF">DFL_008344</name>
</gene>
<name>A0A436ZNF4_ARTFL</name>
<accession>A0A436ZNF4</accession>
<feature type="compositionally biased region" description="Low complexity" evidence="1">
    <location>
        <begin position="344"/>
        <end position="384"/>
    </location>
</feature>
<sequence>MRYSSIILAAGLGLATSVRAQVETSRIPGCLDDNCLRALKNTQRPGLQDCISFSSAVLIDNPVTETVTSTTTEVTATITPGVGQEKRDFVYFNRRDVVLPSYAPERCTGDVSSRYWSACSCIIRSSSRAGVTTVDIPTVTVTATSWSIIPATATALALDDPPFKISFANNDGIDQYLSIEPEESDLLPSQGQGAIFTPNSEDAAELKVVAGGNLAEVNSEKILLCATAGTPQAFLCGFFGADLIPLSGFEPMKCARTGISELLCGIPDRNFPVWAIFNSGETRRSRRRLWRREDAKTHLGLIESAEELDKFTDEGISIGEARLNNIDAANPPSNSTTTSGGFVSTATTTSQSETATTASEPETTTTTPQFETTTTVPQSVSSTTESEEPEATTTAPQTTTSTTEPEEPETTATAPQTATTTIDVFEPGTAAT</sequence>
<comment type="caution">
    <text evidence="3">The sequence shown here is derived from an EMBL/GenBank/DDBJ whole genome shotgun (WGS) entry which is preliminary data.</text>
</comment>
<dbReference type="AlphaFoldDB" id="A0A436ZNF4"/>
<dbReference type="EMBL" id="SAEB01000012">
    <property type="protein sequence ID" value="RVD80447.1"/>
    <property type="molecule type" value="Genomic_DNA"/>
</dbReference>
<evidence type="ECO:0000256" key="1">
    <source>
        <dbReference type="SAM" id="MobiDB-lite"/>
    </source>
</evidence>
<evidence type="ECO:0000313" key="4">
    <source>
        <dbReference type="Proteomes" id="UP000283090"/>
    </source>
</evidence>
<dbReference type="Proteomes" id="UP000283090">
    <property type="component" value="Unassembled WGS sequence"/>
</dbReference>
<reference evidence="3 4" key="1">
    <citation type="submission" date="2019-01" db="EMBL/GenBank/DDBJ databases">
        <title>Intercellular communication is required for trap formation in the nematode-trapping fungus Duddingtonia flagrans.</title>
        <authorList>
            <person name="Youssar L."/>
            <person name="Wernet V."/>
            <person name="Hensel N."/>
            <person name="Hildebrandt H.-G."/>
            <person name="Fischer R."/>
        </authorList>
    </citation>
    <scope>NUCLEOTIDE SEQUENCE [LARGE SCALE GENOMIC DNA]</scope>
    <source>
        <strain evidence="3 4">CBS H-5679</strain>
    </source>
</reference>
<dbReference type="GeneID" id="93590655"/>
<dbReference type="VEuPathDB" id="FungiDB:DFL_008344"/>
<evidence type="ECO:0000256" key="2">
    <source>
        <dbReference type="SAM" id="SignalP"/>
    </source>
</evidence>
<feature type="compositionally biased region" description="Low complexity" evidence="1">
    <location>
        <begin position="391"/>
        <end position="403"/>
    </location>
</feature>
<proteinExistence type="predicted"/>
<evidence type="ECO:0000313" key="3">
    <source>
        <dbReference type="EMBL" id="RVD80447.1"/>
    </source>
</evidence>